<feature type="domain" description="CusB-like beta-barrel" evidence="6">
    <location>
        <begin position="319"/>
        <end position="394"/>
    </location>
</feature>
<dbReference type="EMBL" id="CP098811">
    <property type="protein sequence ID" value="USJ28536.1"/>
    <property type="molecule type" value="Genomic_DNA"/>
</dbReference>
<keyword evidence="3" id="KW-0732">Signal</keyword>
<dbReference type="SUPFAM" id="SSF111369">
    <property type="entry name" value="HlyD-like secretion proteins"/>
    <property type="match status" value="1"/>
</dbReference>
<name>A0A9Q8YI38_ENSAD</name>
<dbReference type="Pfam" id="PF25975">
    <property type="entry name" value="CzcB_C"/>
    <property type="match status" value="1"/>
</dbReference>
<dbReference type="InterPro" id="IPR058790">
    <property type="entry name" value="BSH_CusB"/>
</dbReference>
<feature type="domain" description="CusB-like barrel-sandwich hybrid" evidence="5">
    <location>
        <begin position="197"/>
        <end position="314"/>
    </location>
</feature>
<evidence type="ECO:0000256" key="1">
    <source>
        <dbReference type="ARBA" id="ARBA00009477"/>
    </source>
</evidence>
<evidence type="ECO:0000313" key="9">
    <source>
        <dbReference type="Proteomes" id="UP001055460"/>
    </source>
</evidence>
<proteinExistence type="inferred from homology"/>
<dbReference type="InterPro" id="IPR051909">
    <property type="entry name" value="MFP_Cation_Efflux"/>
</dbReference>
<keyword evidence="2" id="KW-0813">Transport</keyword>
<dbReference type="GO" id="GO:0046914">
    <property type="term" value="F:transition metal ion binding"/>
    <property type="evidence" value="ECO:0007669"/>
    <property type="project" value="TreeGrafter"/>
</dbReference>
<reference evidence="8" key="1">
    <citation type="submission" date="2022-06" db="EMBL/GenBank/DDBJ databases">
        <title>Physiological and biochemical characterization and genomic elucidation of a strain of the genus Ensifer adhaerens M8 that combines arsenic oxidation and chromium reduction.</title>
        <authorList>
            <person name="Li X."/>
            <person name="Yu c."/>
        </authorList>
    </citation>
    <scope>NUCLEOTIDE SEQUENCE</scope>
    <source>
        <strain evidence="8">M8</strain>
        <plasmid evidence="8">pD</plasmid>
    </source>
</reference>
<keyword evidence="4" id="KW-0406">Ion transport</keyword>
<feature type="domain" description="CzcB-like C-terminal circularly permuted SH3-like" evidence="7">
    <location>
        <begin position="401"/>
        <end position="461"/>
    </location>
</feature>
<organism evidence="8 9">
    <name type="scientific">Ensifer adhaerens</name>
    <name type="common">Sinorhizobium morelense</name>
    <dbReference type="NCBI Taxonomy" id="106592"/>
    <lineage>
        <taxon>Bacteria</taxon>
        <taxon>Pseudomonadati</taxon>
        <taxon>Pseudomonadota</taxon>
        <taxon>Alphaproteobacteria</taxon>
        <taxon>Hyphomicrobiales</taxon>
        <taxon>Rhizobiaceae</taxon>
        <taxon>Sinorhizobium/Ensifer group</taxon>
        <taxon>Ensifer</taxon>
    </lineage>
</organism>
<dbReference type="GO" id="GO:0060003">
    <property type="term" value="P:copper ion export"/>
    <property type="evidence" value="ECO:0007669"/>
    <property type="project" value="TreeGrafter"/>
</dbReference>
<dbReference type="GO" id="GO:0022857">
    <property type="term" value="F:transmembrane transporter activity"/>
    <property type="evidence" value="ECO:0007669"/>
    <property type="project" value="InterPro"/>
</dbReference>
<dbReference type="GO" id="GO:0016020">
    <property type="term" value="C:membrane"/>
    <property type="evidence" value="ECO:0007669"/>
    <property type="project" value="InterPro"/>
</dbReference>
<accession>A0A9Q8YI38</accession>
<evidence type="ECO:0000259" key="6">
    <source>
        <dbReference type="Pfam" id="PF25954"/>
    </source>
</evidence>
<dbReference type="Pfam" id="PF25954">
    <property type="entry name" value="Beta-barrel_RND_2"/>
    <property type="match status" value="1"/>
</dbReference>
<gene>
    <name evidence="8" type="ORF">NE863_36045</name>
</gene>
<dbReference type="Proteomes" id="UP001055460">
    <property type="component" value="Plasmid pD"/>
</dbReference>
<dbReference type="GO" id="GO:0030288">
    <property type="term" value="C:outer membrane-bounded periplasmic space"/>
    <property type="evidence" value="ECO:0007669"/>
    <property type="project" value="TreeGrafter"/>
</dbReference>
<dbReference type="FunFam" id="2.40.420.20:FF:000003">
    <property type="entry name" value="Cation efflux system protein cusB"/>
    <property type="match status" value="1"/>
</dbReference>
<evidence type="ECO:0000256" key="3">
    <source>
        <dbReference type="ARBA" id="ARBA00022729"/>
    </source>
</evidence>
<dbReference type="InterPro" id="IPR006143">
    <property type="entry name" value="RND_pump_MFP"/>
</dbReference>
<evidence type="ECO:0000259" key="7">
    <source>
        <dbReference type="Pfam" id="PF25975"/>
    </source>
</evidence>
<keyword evidence="8" id="KW-0614">Plasmid</keyword>
<dbReference type="InterPro" id="IPR058649">
    <property type="entry name" value="CzcB_C"/>
</dbReference>
<dbReference type="NCBIfam" id="TIGR01730">
    <property type="entry name" value="RND_mfp"/>
    <property type="match status" value="1"/>
</dbReference>
<sequence>MSNAGRTGLTLVAILAAGAGGLWAGQRGVALPDLSWLRSIAGVESVAAAAANADTVGSGPIIYYRDPDGRPTYSGTPRKTTDGRDFVAVRQSEDVSFDAAKPKPDEVTSVSTPGEKKILYYRNPMGLPDTSPTPKKDSMGMDYIPVYEGEDQDSSTVKVSPGKLQRTGVRTAEVGLAAVNSSIRVPGTVVIDERHISVVTMRADAFVEDVADVTTGDRVSKGQSLFRFFSKEIAAAGAEFVTEQRSGHSVDNGTGGALKLANLGLSKQVIDTIRKDMKVPTRISYDAPTDGVVMERAATAGMMAKPGDLLFRIADTSRMWVVADVPEHQLDSMRAGAAASVTVRSLPGKVFKGTVALIYPQIQEQTRTAKVRIELPNPDGLLLANMYADVAINAGENKPVVAVPNSAIIDTGERRIVFLDRGEGRFEPRDVKLGMRGRDETEVTEGLEAGDRIVVAANFLLDAESNLNSALNALAGEDKP</sequence>
<dbReference type="RefSeq" id="WP_252161604.1">
    <property type="nucleotide sequence ID" value="NZ_CP098811.1"/>
</dbReference>
<dbReference type="Gene3D" id="2.40.30.170">
    <property type="match status" value="1"/>
</dbReference>
<geneLocation type="plasmid" evidence="8 9">
    <name>pD</name>
</geneLocation>
<evidence type="ECO:0000313" key="8">
    <source>
        <dbReference type="EMBL" id="USJ28536.1"/>
    </source>
</evidence>
<evidence type="ECO:0000259" key="5">
    <source>
        <dbReference type="Pfam" id="PF25919"/>
    </source>
</evidence>
<dbReference type="InterPro" id="IPR058792">
    <property type="entry name" value="Beta-barrel_RND_2"/>
</dbReference>
<dbReference type="PANTHER" id="PTHR30097">
    <property type="entry name" value="CATION EFFLUX SYSTEM PROTEIN CUSB"/>
    <property type="match status" value="1"/>
</dbReference>
<protein>
    <submittedName>
        <fullName evidence="8">Efflux RND transporter periplasmic adaptor subunit</fullName>
    </submittedName>
</protein>
<dbReference type="AlphaFoldDB" id="A0A9Q8YI38"/>
<comment type="similarity">
    <text evidence="1">Belongs to the membrane fusion protein (MFP) (TC 8.A.1) family.</text>
</comment>
<dbReference type="FunFam" id="2.40.30.170:FF:000010">
    <property type="entry name" value="Efflux RND transporter periplasmic adaptor subunit"/>
    <property type="match status" value="1"/>
</dbReference>
<dbReference type="Pfam" id="PF25919">
    <property type="entry name" value="BSH_CusB"/>
    <property type="match status" value="1"/>
</dbReference>
<evidence type="ECO:0000256" key="4">
    <source>
        <dbReference type="ARBA" id="ARBA00023065"/>
    </source>
</evidence>
<dbReference type="PANTHER" id="PTHR30097:SF15">
    <property type="entry name" value="CATION EFFLUX SYSTEM PROTEIN CUSB"/>
    <property type="match status" value="1"/>
</dbReference>
<evidence type="ECO:0000256" key="2">
    <source>
        <dbReference type="ARBA" id="ARBA00022448"/>
    </source>
</evidence>
<dbReference type="Gene3D" id="2.40.420.20">
    <property type="match status" value="1"/>
</dbReference>
<dbReference type="GO" id="GO:0015679">
    <property type="term" value="P:plasma membrane copper ion transport"/>
    <property type="evidence" value="ECO:0007669"/>
    <property type="project" value="TreeGrafter"/>
</dbReference>